<keyword evidence="3" id="KW-1185">Reference proteome</keyword>
<accession>E9S8X7</accession>
<proteinExistence type="predicted"/>
<comment type="caution">
    <text evidence="2">The sequence shown here is derived from an EMBL/GenBank/DDBJ whole genome shotgun (WGS) entry which is preliminary data.</text>
</comment>
<protein>
    <submittedName>
        <fullName evidence="2">Uncharacterized protein</fullName>
    </submittedName>
</protein>
<dbReference type="EMBL" id="ADKM02000031">
    <property type="protein sequence ID" value="EGC04277.1"/>
    <property type="molecule type" value="Genomic_DNA"/>
</dbReference>
<evidence type="ECO:0000313" key="3">
    <source>
        <dbReference type="Proteomes" id="UP000004259"/>
    </source>
</evidence>
<sequence>MQRALKYERLKKMAKKNNFLEKLDLQIDEEKISIIEFYLRENKETIDISAEISALINSYIDKLYVKKVPKSVRHFIDNKDKEVKSNENERNGSEDKGTAGNIELPDAQSVLDNGRGG</sequence>
<evidence type="ECO:0000256" key="1">
    <source>
        <dbReference type="SAM" id="MobiDB-lite"/>
    </source>
</evidence>
<organism evidence="2 3">
    <name type="scientific">Ruminococcus albus 8</name>
    <dbReference type="NCBI Taxonomy" id="246199"/>
    <lineage>
        <taxon>Bacteria</taxon>
        <taxon>Bacillati</taxon>
        <taxon>Bacillota</taxon>
        <taxon>Clostridia</taxon>
        <taxon>Eubacteriales</taxon>
        <taxon>Oscillospiraceae</taxon>
        <taxon>Ruminococcus</taxon>
    </lineage>
</organism>
<feature type="region of interest" description="Disordered" evidence="1">
    <location>
        <begin position="77"/>
        <end position="117"/>
    </location>
</feature>
<reference evidence="2 3" key="1">
    <citation type="submission" date="2011-02" db="EMBL/GenBank/DDBJ databases">
        <authorList>
            <person name="Nelson K.E."/>
            <person name="Sutton G."/>
            <person name="Torralba M."/>
            <person name="Durkin S."/>
            <person name="Harkins D."/>
            <person name="Montgomery R."/>
            <person name="Ziemer C."/>
            <person name="Klaassens E."/>
            <person name="Ocuiv P."/>
            <person name="Morrison M."/>
        </authorList>
    </citation>
    <scope>NUCLEOTIDE SEQUENCE [LARGE SCALE GENOMIC DNA]</scope>
    <source>
        <strain evidence="2 3">8</strain>
    </source>
</reference>
<feature type="compositionally biased region" description="Basic and acidic residues" evidence="1">
    <location>
        <begin position="77"/>
        <end position="97"/>
    </location>
</feature>
<dbReference type="Proteomes" id="UP000004259">
    <property type="component" value="Unassembled WGS sequence"/>
</dbReference>
<dbReference type="STRING" id="246199.CUS_5622"/>
<gene>
    <name evidence="2" type="ORF">CUS_5622</name>
</gene>
<dbReference type="AlphaFoldDB" id="E9S8X7"/>
<name>E9S8X7_RUMAL</name>
<evidence type="ECO:0000313" key="2">
    <source>
        <dbReference type="EMBL" id="EGC04277.1"/>
    </source>
</evidence>